<dbReference type="AlphaFoldDB" id="A0A0J0XCY7"/>
<feature type="domain" description="Glycosyl hydrolase family 32 C-terminal" evidence="7">
    <location>
        <begin position="414"/>
        <end position="485"/>
    </location>
</feature>
<evidence type="ECO:0000256" key="4">
    <source>
        <dbReference type="RuleBase" id="RU362110"/>
    </source>
</evidence>
<dbReference type="Gene3D" id="2.115.10.20">
    <property type="entry name" value="Glycosyl hydrolase domain, family 43"/>
    <property type="match status" value="1"/>
</dbReference>
<reference evidence="8 9" key="1">
    <citation type="submission" date="2015-03" db="EMBL/GenBank/DDBJ databases">
        <title>Genomics and transcriptomics of the oil-accumulating basidiomycete yeast T. oleaginosus allow insights into substrate utilization and the diverse evolutionary trajectories of mating systems in fungi.</title>
        <authorList>
            <consortium name="DOE Joint Genome Institute"/>
            <person name="Kourist R."/>
            <person name="Kracht O."/>
            <person name="Bracharz F."/>
            <person name="Lipzen A."/>
            <person name="Nolan M."/>
            <person name="Ohm R."/>
            <person name="Grigoriev I."/>
            <person name="Sun S."/>
            <person name="Heitman J."/>
            <person name="Bruck T."/>
            <person name="Nowrousian M."/>
        </authorList>
    </citation>
    <scope>NUCLEOTIDE SEQUENCE [LARGE SCALE GENOMIC DNA]</scope>
    <source>
        <strain evidence="8 9">IBC0246</strain>
    </source>
</reference>
<proteinExistence type="inferred from homology"/>
<protein>
    <submittedName>
        <fullName evidence="8">Arabinanase/levansucrase/invertase</fullName>
    </submittedName>
</protein>
<evidence type="ECO:0000259" key="7">
    <source>
        <dbReference type="Pfam" id="PF08244"/>
    </source>
</evidence>
<dbReference type="Proteomes" id="UP000053611">
    <property type="component" value="Unassembled WGS sequence"/>
</dbReference>
<dbReference type="PANTHER" id="PTHR42800:SF2">
    <property type="entry name" value="INVERTASE-RELATED"/>
    <property type="match status" value="1"/>
</dbReference>
<keyword evidence="9" id="KW-1185">Reference proteome</keyword>
<dbReference type="Pfam" id="PF08244">
    <property type="entry name" value="Glyco_hydro_32C"/>
    <property type="match status" value="1"/>
</dbReference>
<dbReference type="InterPro" id="IPR013148">
    <property type="entry name" value="Glyco_hydro_32_N"/>
</dbReference>
<keyword evidence="2 4" id="KW-0378">Hydrolase</keyword>
<evidence type="ECO:0000256" key="3">
    <source>
        <dbReference type="ARBA" id="ARBA00023295"/>
    </source>
</evidence>
<dbReference type="EMBL" id="KQ087277">
    <property type="protein sequence ID" value="KLT38926.1"/>
    <property type="molecule type" value="Genomic_DNA"/>
</dbReference>
<dbReference type="InterPro" id="IPR013189">
    <property type="entry name" value="Glyco_hydro_32_C"/>
</dbReference>
<evidence type="ECO:0000256" key="5">
    <source>
        <dbReference type="SAM" id="MobiDB-lite"/>
    </source>
</evidence>
<feature type="region of interest" description="Disordered" evidence="5">
    <location>
        <begin position="1"/>
        <end position="57"/>
    </location>
</feature>
<dbReference type="STRING" id="879819.A0A0J0XCY7"/>
<evidence type="ECO:0000256" key="1">
    <source>
        <dbReference type="ARBA" id="ARBA00009902"/>
    </source>
</evidence>
<dbReference type="GO" id="GO:0004575">
    <property type="term" value="F:sucrose alpha-glucosidase activity"/>
    <property type="evidence" value="ECO:0007669"/>
    <property type="project" value="TreeGrafter"/>
</dbReference>
<accession>A0A0J0XCY7</accession>
<evidence type="ECO:0000259" key="6">
    <source>
        <dbReference type="Pfam" id="PF00251"/>
    </source>
</evidence>
<feature type="compositionally biased region" description="Polar residues" evidence="5">
    <location>
        <begin position="1"/>
        <end position="32"/>
    </location>
</feature>
<feature type="domain" description="Glycosyl hydrolase family 32 N-terminal" evidence="6">
    <location>
        <begin position="61"/>
        <end position="339"/>
    </location>
</feature>
<dbReference type="Pfam" id="PF00251">
    <property type="entry name" value="Glyco_hydro_32N"/>
    <property type="match status" value="1"/>
</dbReference>
<dbReference type="InterPro" id="IPR013320">
    <property type="entry name" value="ConA-like_dom_sf"/>
</dbReference>
<dbReference type="InterPro" id="IPR001362">
    <property type="entry name" value="Glyco_hydro_32"/>
</dbReference>
<name>A0A0J0XCY7_9TREE</name>
<organism evidence="8 9">
    <name type="scientific">Cutaneotrichosporon oleaginosum</name>
    <dbReference type="NCBI Taxonomy" id="879819"/>
    <lineage>
        <taxon>Eukaryota</taxon>
        <taxon>Fungi</taxon>
        <taxon>Dikarya</taxon>
        <taxon>Basidiomycota</taxon>
        <taxon>Agaricomycotina</taxon>
        <taxon>Tremellomycetes</taxon>
        <taxon>Trichosporonales</taxon>
        <taxon>Trichosporonaceae</taxon>
        <taxon>Cutaneotrichosporon</taxon>
    </lineage>
</organism>
<dbReference type="SMR" id="A0A0J0XCY7"/>
<dbReference type="GeneID" id="28981161"/>
<dbReference type="SUPFAM" id="SSF49899">
    <property type="entry name" value="Concanavalin A-like lectins/glucanases"/>
    <property type="match status" value="1"/>
</dbReference>
<dbReference type="SMART" id="SM00640">
    <property type="entry name" value="Glyco_32"/>
    <property type="match status" value="1"/>
</dbReference>
<dbReference type="GO" id="GO:0000324">
    <property type="term" value="C:fungal-type vacuole"/>
    <property type="evidence" value="ECO:0007669"/>
    <property type="project" value="TreeGrafter"/>
</dbReference>
<dbReference type="GO" id="GO:0005987">
    <property type="term" value="P:sucrose catabolic process"/>
    <property type="evidence" value="ECO:0007669"/>
    <property type="project" value="TreeGrafter"/>
</dbReference>
<keyword evidence="3 4" id="KW-0326">Glycosidase</keyword>
<gene>
    <name evidence="8" type="ORF">CC85DRAFT_252094</name>
</gene>
<dbReference type="InterPro" id="IPR023296">
    <property type="entry name" value="Glyco_hydro_beta-prop_sf"/>
</dbReference>
<dbReference type="RefSeq" id="XP_018275417.1">
    <property type="nucleotide sequence ID" value="XM_018420558.1"/>
</dbReference>
<sequence>MATPAPNSQSHSGGAQPSADGTHTQPAASGTDSGAKPFPTPTSLDTPIQGDYTGFHRPQVHYTPPIGYMGEPNAFIKDSTGTWHLFYQYNPTNASSGGEHWGHATTKDGYKWENQPVALFPTEGETSVGTGCVVSDPSNSSGLFGNGTGENLVAVYGTSSGVQLATSLDGQRFTPQGTTVAPERRDPRVVRYQDWWVMSVVYNGKVEIHTSTDLKTWTLSQEIPTGEVTSPLLTKVDDKWALIASNMTGPNVYWAGDFNGTVFAPESLTPKPMEWGPDGYGGAAFVDGNTTVYMTLAANWAYADKVPTGDLEWWRGTMTVPRVLSMSNSSAGHVLAQEPLNPAPVIGSQVATVVSDKGKIDYTFDGTAATSRAMMVLLNITNIEGATPDHSVNWTFYSADKKEWLESGYKFDGTAWIRRGKVGPFKTEGYTEDITGMYKPEGNHMTVAALVDRTILETYVDSGKAVATNLFYSNASLSQVGLWADVPEGTNVEAHVFALNSAWENTADHTSSSMSPAASPTA</sequence>
<dbReference type="PANTHER" id="PTHR42800">
    <property type="entry name" value="EXOINULINASE INUD (AFU_ORTHOLOGUE AFUA_5G00480)"/>
    <property type="match status" value="1"/>
</dbReference>
<dbReference type="CDD" id="cd18622">
    <property type="entry name" value="GH32_Inu-like"/>
    <property type="match status" value="1"/>
</dbReference>
<evidence type="ECO:0000313" key="9">
    <source>
        <dbReference type="Proteomes" id="UP000053611"/>
    </source>
</evidence>
<dbReference type="SUPFAM" id="SSF75005">
    <property type="entry name" value="Arabinanase/levansucrase/invertase"/>
    <property type="match status" value="1"/>
</dbReference>
<dbReference type="Gene3D" id="2.60.120.560">
    <property type="entry name" value="Exo-inulinase, domain 1"/>
    <property type="match status" value="1"/>
</dbReference>
<comment type="similarity">
    <text evidence="1 4">Belongs to the glycosyl hydrolase 32 family.</text>
</comment>
<evidence type="ECO:0000313" key="8">
    <source>
        <dbReference type="EMBL" id="KLT38926.1"/>
    </source>
</evidence>
<evidence type="ECO:0000256" key="2">
    <source>
        <dbReference type="ARBA" id="ARBA00022801"/>
    </source>
</evidence>
<dbReference type="OrthoDB" id="202537at2759"/>